<organism evidence="2 3">
    <name type="scientific">Paenibacillus oleatilyticus</name>
    <dbReference type="NCBI Taxonomy" id="2594886"/>
    <lineage>
        <taxon>Bacteria</taxon>
        <taxon>Bacillati</taxon>
        <taxon>Bacillota</taxon>
        <taxon>Bacilli</taxon>
        <taxon>Bacillales</taxon>
        <taxon>Paenibacillaceae</taxon>
        <taxon>Paenibacillus</taxon>
    </lineage>
</organism>
<comment type="caution">
    <text evidence="2">The sequence shown here is derived from an EMBL/GenBank/DDBJ whole genome shotgun (WGS) entry which is preliminary data.</text>
</comment>
<evidence type="ECO:0000313" key="2">
    <source>
        <dbReference type="EMBL" id="MFB0844572.1"/>
    </source>
</evidence>
<accession>A0ABV4V5B4</accession>
<protein>
    <submittedName>
        <fullName evidence="2">Uncharacterized protein</fullName>
    </submittedName>
</protein>
<sequence length="113" mass="12305">MTKETAEGLQGKINGARVFAGSYAYCQKQGIDCGMYELEAKRLARHGSDVLFVGVKAENSGGTCLGLVLVVAGSVTLLSKPIWPGSNRGVRWHRSRFDKRGRPSSHSLLSIRR</sequence>
<evidence type="ECO:0000256" key="1">
    <source>
        <dbReference type="SAM" id="MobiDB-lite"/>
    </source>
</evidence>
<dbReference type="RefSeq" id="WP_373954659.1">
    <property type="nucleotide sequence ID" value="NZ_JBHDLN010000010.1"/>
</dbReference>
<proteinExistence type="predicted"/>
<dbReference type="EMBL" id="JBHDLN010000010">
    <property type="protein sequence ID" value="MFB0844572.1"/>
    <property type="molecule type" value="Genomic_DNA"/>
</dbReference>
<feature type="compositionally biased region" description="Basic residues" evidence="1">
    <location>
        <begin position="94"/>
        <end position="103"/>
    </location>
</feature>
<evidence type="ECO:0000313" key="3">
    <source>
        <dbReference type="Proteomes" id="UP001575622"/>
    </source>
</evidence>
<gene>
    <name evidence="2" type="ORF">ACEU3E_20490</name>
</gene>
<name>A0ABV4V5B4_9BACL</name>
<dbReference type="Proteomes" id="UP001575622">
    <property type="component" value="Unassembled WGS sequence"/>
</dbReference>
<reference evidence="2 3" key="1">
    <citation type="submission" date="2024-09" db="EMBL/GenBank/DDBJ databases">
        <authorList>
            <person name="Makale K.P.P."/>
            <person name="Makhzoum A."/>
            <person name="Rantong G."/>
            <person name="Rahube T.O."/>
        </authorList>
    </citation>
    <scope>NUCLEOTIDE SEQUENCE [LARGE SCALE GENOMIC DNA]</scope>
    <source>
        <strain evidence="2 3">KM_D13</strain>
    </source>
</reference>
<feature type="region of interest" description="Disordered" evidence="1">
    <location>
        <begin position="94"/>
        <end position="113"/>
    </location>
</feature>
<feature type="compositionally biased region" description="Polar residues" evidence="1">
    <location>
        <begin position="104"/>
        <end position="113"/>
    </location>
</feature>
<keyword evidence="3" id="KW-1185">Reference proteome</keyword>